<dbReference type="Gene3D" id="3.90.550.10">
    <property type="entry name" value="Spore Coat Polysaccharide Biosynthesis Protein SpsA, Chain A"/>
    <property type="match status" value="1"/>
</dbReference>
<evidence type="ECO:0000256" key="15">
    <source>
        <dbReference type="ARBA" id="ARBA00048247"/>
    </source>
</evidence>
<evidence type="ECO:0000256" key="1">
    <source>
        <dbReference type="ARBA" id="ARBA00001946"/>
    </source>
</evidence>
<dbReference type="GO" id="GO:0005737">
    <property type="term" value="C:cytoplasm"/>
    <property type="evidence" value="ECO:0007669"/>
    <property type="project" value="UniProtKB-SubCell"/>
</dbReference>
<evidence type="ECO:0000256" key="16">
    <source>
        <dbReference type="ARBA" id="ARBA00048493"/>
    </source>
</evidence>
<keyword evidence="7" id="KW-0548">Nucleotidyltransferase</keyword>
<protein>
    <submittedName>
        <fullName evidence="19">Bifunctional protein GlmU</fullName>
    </submittedName>
</protein>
<evidence type="ECO:0000256" key="6">
    <source>
        <dbReference type="ARBA" id="ARBA00022679"/>
    </source>
</evidence>
<keyword evidence="20" id="KW-1185">Reference proteome</keyword>
<dbReference type="GO" id="GO:0009252">
    <property type="term" value="P:peptidoglycan biosynthetic process"/>
    <property type="evidence" value="ECO:0007669"/>
    <property type="project" value="UniProtKB-KW"/>
</dbReference>
<dbReference type="Gene3D" id="2.160.10.10">
    <property type="entry name" value="Hexapeptide repeat proteins"/>
    <property type="match status" value="1"/>
</dbReference>
<dbReference type="RefSeq" id="WP_145304235.1">
    <property type="nucleotide sequence ID" value="NZ_CP036299.1"/>
</dbReference>
<gene>
    <name evidence="19" type="primary">glmU</name>
    <name evidence="19" type="ORF">Spb1_01610</name>
</gene>
<dbReference type="Proteomes" id="UP000315349">
    <property type="component" value="Chromosome"/>
</dbReference>
<dbReference type="InterPro" id="IPR025877">
    <property type="entry name" value="MobA-like_NTP_Trfase"/>
</dbReference>
<dbReference type="Pfam" id="PF00132">
    <property type="entry name" value="Hexapep"/>
    <property type="match status" value="1"/>
</dbReference>
<organism evidence="19 20">
    <name type="scientific">Planctopirus ephydatiae</name>
    <dbReference type="NCBI Taxonomy" id="2528019"/>
    <lineage>
        <taxon>Bacteria</taxon>
        <taxon>Pseudomonadati</taxon>
        <taxon>Planctomycetota</taxon>
        <taxon>Planctomycetia</taxon>
        <taxon>Planctomycetales</taxon>
        <taxon>Planctomycetaceae</taxon>
        <taxon>Planctopirus</taxon>
    </lineage>
</organism>
<comment type="similarity">
    <text evidence="4">In the N-terminal section; belongs to the N-acetylglucosamine-1-phosphate uridyltransferase family.</text>
</comment>
<dbReference type="AlphaFoldDB" id="A0A518GI91"/>
<keyword evidence="5" id="KW-0963">Cytoplasm</keyword>
<dbReference type="CDD" id="cd02540">
    <property type="entry name" value="GT2_GlmU_N_bac"/>
    <property type="match status" value="1"/>
</dbReference>
<dbReference type="PANTHER" id="PTHR43584:SF3">
    <property type="entry name" value="BIFUNCTIONAL PROTEIN GLMU"/>
    <property type="match status" value="1"/>
</dbReference>
<evidence type="ECO:0000256" key="10">
    <source>
        <dbReference type="ARBA" id="ARBA00022960"/>
    </source>
</evidence>
<comment type="cofactor">
    <cofactor evidence="1">
        <name>Mg(2+)</name>
        <dbReference type="ChEBI" id="CHEBI:18420"/>
    </cofactor>
</comment>
<proteinExistence type="inferred from homology"/>
<keyword evidence="8" id="KW-0479">Metal-binding</keyword>
<keyword evidence="11" id="KW-0573">Peptidoglycan synthesis</keyword>
<dbReference type="InterPro" id="IPR029044">
    <property type="entry name" value="Nucleotide-diphossugar_trans"/>
</dbReference>
<dbReference type="SUPFAM" id="SSF51161">
    <property type="entry name" value="Trimeric LpxA-like enzymes"/>
    <property type="match status" value="1"/>
</dbReference>
<comment type="subcellular location">
    <subcellularLocation>
        <location evidence="2">Cytoplasm</location>
    </subcellularLocation>
</comment>
<evidence type="ECO:0000256" key="7">
    <source>
        <dbReference type="ARBA" id="ARBA00022695"/>
    </source>
</evidence>
<evidence type="ECO:0000256" key="8">
    <source>
        <dbReference type="ARBA" id="ARBA00022723"/>
    </source>
</evidence>
<evidence type="ECO:0000256" key="4">
    <source>
        <dbReference type="ARBA" id="ARBA00007947"/>
    </source>
</evidence>
<dbReference type="GO" id="GO:0019134">
    <property type="term" value="F:glucosamine-1-phosphate N-acetyltransferase activity"/>
    <property type="evidence" value="ECO:0007669"/>
    <property type="project" value="UniProtKB-EC"/>
</dbReference>
<accession>A0A518GI91</accession>
<evidence type="ECO:0000256" key="9">
    <source>
        <dbReference type="ARBA" id="ARBA00022842"/>
    </source>
</evidence>
<feature type="domain" description="MobA-like NTP transferase" evidence="18">
    <location>
        <begin position="6"/>
        <end position="137"/>
    </location>
</feature>
<keyword evidence="13" id="KW-0012">Acyltransferase</keyword>
<evidence type="ECO:0000256" key="13">
    <source>
        <dbReference type="ARBA" id="ARBA00023315"/>
    </source>
</evidence>
<evidence type="ECO:0000256" key="3">
    <source>
        <dbReference type="ARBA" id="ARBA00007707"/>
    </source>
</evidence>
<evidence type="ECO:0000313" key="20">
    <source>
        <dbReference type="Proteomes" id="UP000315349"/>
    </source>
</evidence>
<dbReference type="EMBL" id="CP036299">
    <property type="protein sequence ID" value="QDV28298.1"/>
    <property type="molecule type" value="Genomic_DNA"/>
</dbReference>
<evidence type="ECO:0000256" key="14">
    <source>
        <dbReference type="ARBA" id="ARBA00023316"/>
    </source>
</evidence>
<evidence type="ECO:0000256" key="2">
    <source>
        <dbReference type="ARBA" id="ARBA00004496"/>
    </source>
</evidence>
<evidence type="ECO:0000256" key="5">
    <source>
        <dbReference type="ARBA" id="ARBA00022490"/>
    </source>
</evidence>
<dbReference type="PANTHER" id="PTHR43584">
    <property type="entry name" value="NUCLEOTIDYL TRANSFERASE"/>
    <property type="match status" value="1"/>
</dbReference>
<keyword evidence="6" id="KW-0808">Transferase</keyword>
<dbReference type="SUPFAM" id="SSF53448">
    <property type="entry name" value="Nucleotide-diphospho-sugar transferases"/>
    <property type="match status" value="1"/>
</dbReference>
<evidence type="ECO:0000259" key="18">
    <source>
        <dbReference type="Pfam" id="PF12804"/>
    </source>
</evidence>
<evidence type="ECO:0000256" key="17">
    <source>
        <dbReference type="ARBA" id="ARBA00049628"/>
    </source>
</evidence>
<evidence type="ECO:0000256" key="11">
    <source>
        <dbReference type="ARBA" id="ARBA00022984"/>
    </source>
</evidence>
<comment type="catalytic activity">
    <reaction evidence="15">
        <text>alpha-D-glucosamine 1-phosphate + acetyl-CoA = N-acetyl-alpha-D-glucosamine 1-phosphate + CoA + H(+)</text>
        <dbReference type="Rhea" id="RHEA:13725"/>
        <dbReference type="ChEBI" id="CHEBI:15378"/>
        <dbReference type="ChEBI" id="CHEBI:57287"/>
        <dbReference type="ChEBI" id="CHEBI:57288"/>
        <dbReference type="ChEBI" id="CHEBI:57776"/>
        <dbReference type="ChEBI" id="CHEBI:58516"/>
        <dbReference type="EC" id="2.3.1.157"/>
    </reaction>
</comment>
<dbReference type="GO" id="GO:0008360">
    <property type="term" value="P:regulation of cell shape"/>
    <property type="evidence" value="ECO:0007669"/>
    <property type="project" value="UniProtKB-KW"/>
</dbReference>
<keyword evidence="14" id="KW-0961">Cell wall biogenesis/degradation</keyword>
<dbReference type="GO" id="GO:0003977">
    <property type="term" value="F:UDP-N-acetylglucosamine diphosphorylase activity"/>
    <property type="evidence" value="ECO:0007669"/>
    <property type="project" value="UniProtKB-EC"/>
</dbReference>
<dbReference type="Pfam" id="PF12804">
    <property type="entry name" value="NTP_transf_3"/>
    <property type="match status" value="1"/>
</dbReference>
<dbReference type="InterPro" id="IPR050065">
    <property type="entry name" value="GlmU-like"/>
</dbReference>
<name>A0A518GI91_9PLAN</name>
<reference evidence="19 20" key="1">
    <citation type="submission" date="2019-02" db="EMBL/GenBank/DDBJ databases">
        <title>Deep-cultivation of Planctomycetes and their phenomic and genomic characterization uncovers novel biology.</title>
        <authorList>
            <person name="Wiegand S."/>
            <person name="Jogler M."/>
            <person name="Boedeker C."/>
            <person name="Pinto D."/>
            <person name="Vollmers J."/>
            <person name="Rivas-Marin E."/>
            <person name="Kohn T."/>
            <person name="Peeters S.H."/>
            <person name="Heuer A."/>
            <person name="Rast P."/>
            <person name="Oberbeckmann S."/>
            <person name="Bunk B."/>
            <person name="Jeske O."/>
            <person name="Meyerdierks A."/>
            <person name="Storesund J.E."/>
            <person name="Kallscheuer N."/>
            <person name="Luecker S."/>
            <person name="Lage O.M."/>
            <person name="Pohl T."/>
            <person name="Merkel B.J."/>
            <person name="Hornburger P."/>
            <person name="Mueller R.-W."/>
            <person name="Bruemmer F."/>
            <person name="Labrenz M."/>
            <person name="Spormann A.M."/>
            <person name="Op den Camp H."/>
            <person name="Overmann J."/>
            <person name="Amann R."/>
            <person name="Jetten M.S.M."/>
            <person name="Mascher T."/>
            <person name="Medema M.H."/>
            <person name="Devos D.P."/>
            <person name="Kaster A.-K."/>
            <person name="Ovreas L."/>
            <person name="Rohde M."/>
            <person name="Galperin M.Y."/>
            <person name="Jogler C."/>
        </authorList>
    </citation>
    <scope>NUCLEOTIDE SEQUENCE [LARGE SCALE GENOMIC DNA]</scope>
    <source>
        <strain evidence="19 20">Spb1</strain>
    </source>
</reference>
<dbReference type="InterPro" id="IPR001451">
    <property type="entry name" value="Hexapep"/>
</dbReference>
<dbReference type="GO" id="GO:0046872">
    <property type="term" value="F:metal ion binding"/>
    <property type="evidence" value="ECO:0007669"/>
    <property type="project" value="UniProtKB-KW"/>
</dbReference>
<evidence type="ECO:0000313" key="19">
    <source>
        <dbReference type="EMBL" id="QDV28298.1"/>
    </source>
</evidence>
<keyword evidence="10" id="KW-0133">Cell shape</keyword>
<dbReference type="KEGG" id="peh:Spb1_01610"/>
<comment type="function">
    <text evidence="17">Catalyzes the last two sequential reactions in the de novo biosynthetic pathway for UDP-N-acetylglucosamine (UDP-GlcNAc). The C-terminal domain catalyzes the transfer of acetyl group from acetyl coenzyme A to glucosamine-1-phosphate (GlcN-1-P) to produce N-acetylglucosamine-1-phosphate (GlcNAc-1-P), which is converted into UDP-GlcNAc by the transfer of uridine 5-monophosphate (from uridine 5-triphosphate), a reaction catalyzed by the N-terminal domain.</text>
</comment>
<comment type="similarity">
    <text evidence="3">In the C-terminal section; belongs to the transferase hexapeptide repeat family.</text>
</comment>
<dbReference type="OrthoDB" id="9775031at2"/>
<dbReference type="InterPro" id="IPR011004">
    <property type="entry name" value="Trimer_LpxA-like_sf"/>
</dbReference>
<sequence length="321" mass="34283">MAAPLAIVLAAGKSTRMKSALPKVVHPLFGRPMVEYVFDAARAAGVERLVVVVGHRADEVQAILAHHKDVEFALQTEQKGTGHAVKMCLPALQTHQGPVLILSGDTPLLKVDSLKKLLAAQGAGAAAVIGTAKTQANEGLGRIVRSPEGEFLRIVEERDATPAEKRIQEINTGCYAFDGQKLASALERLQPTNAQGEYYLTDAPALLKADRELVIAADCFDIEEAMGVNTRVQLAEVAQVIKDRTDRQLMAEGVTIVDPRLVSIDPQAKIAADVVIEPFVVIRGAVEIGPDSHIGPHAVLEGPLILPGGSIVKPFQHLPSR</sequence>
<evidence type="ECO:0000256" key="12">
    <source>
        <dbReference type="ARBA" id="ARBA00023268"/>
    </source>
</evidence>
<dbReference type="GO" id="GO:0071555">
    <property type="term" value="P:cell wall organization"/>
    <property type="evidence" value="ECO:0007669"/>
    <property type="project" value="UniProtKB-KW"/>
</dbReference>
<comment type="catalytic activity">
    <reaction evidence="16">
        <text>N-acetyl-alpha-D-glucosamine 1-phosphate + UTP + H(+) = UDP-N-acetyl-alpha-D-glucosamine + diphosphate</text>
        <dbReference type="Rhea" id="RHEA:13509"/>
        <dbReference type="ChEBI" id="CHEBI:15378"/>
        <dbReference type="ChEBI" id="CHEBI:33019"/>
        <dbReference type="ChEBI" id="CHEBI:46398"/>
        <dbReference type="ChEBI" id="CHEBI:57705"/>
        <dbReference type="ChEBI" id="CHEBI:57776"/>
        <dbReference type="EC" id="2.7.7.23"/>
    </reaction>
</comment>
<keyword evidence="12" id="KW-0511">Multifunctional enzyme</keyword>
<keyword evidence="9" id="KW-0460">Magnesium</keyword>